<dbReference type="AlphaFoldDB" id="A0ABD0TU37"/>
<protein>
    <submittedName>
        <fullName evidence="1">Uncharacterized protein</fullName>
    </submittedName>
</protein>
<sequence>MSENEVDDLFDDLVASEGKPGRQYEAIEVSRKVKGFCQAKNSAFGSCSSAASNEVQSTSSPIDSMASWFSAPVSDVSTDIFWVPESHKDCKPGEL</sequence>
<organism evidence="1 2">
    <name type="scientific">Dendrobium thyrsiflorum</name>
    <name type="common">Pinecone-like raceme dendrobium</name>
    <name type="synonym">Orchid</name>
    <dbReference type="NCBI Taxonomy" id="117978"/>
    <lineage>
        <taxon>Eukaryota</taxon>
        <taxon>Viridiplantae</taxon>
        <taxon>Streptophyta</taxon>
        <taxon>Embryophyta</taxon>
        <taxon>Tracheophyta</taxon>
        <taxon>Spermatophyta</taxon>
        <taxon>Magnoliopsida</taxon>
        <taxon>Liliopsida</taxon>
        <taxon>Asparagales</taxon>
        <taxon>Orchidaceae</taxon>
        <taxon>Epidendroideae</taxon>
        <taxon>Malaxideae</taxon>
        <taxon>Dendrobiinae</taxon>
        <taxon>Dendrobium</taxon>
    </lineage>
</organism>
<gene>
    <name evidence="1" type="ORF">M5K25_027555</name>
</gene>
<reference evidence="1 2" key="1">
    <citation type="journal article" date="2024" name="Plant Biotechnol. J.">
        <title>Dendrobium thyrsiflorum genome and its molecular insights into genes involved in important horticultural traits.</title>
        <authorList>
            <person name="Chen B."/>
            <person name="Wang J.Y."/>
            <person name="Zheng P.J."/>
            <person name="Li K.L."/>
            <person name="Liang Y.M."/>
            <person name="Chen X.F."/>
            <person name="Zhang C."/>
            <person name="Zhao X."/>
            <person name="He X."/>
            <person name="Zhang G.Q."/>
            <person name="Liu Z.J."/>
            <person name="Xu Q."/>
        </authorList>
    </citation>
    <scope>NUCLEOTIDE SEQUENCE [LARGE SCALE GENOMIC DNA]</scope>
    <source>
        <strain evidence="1">GZMU011</strain>
    </source>
</reference>
<comment type="caution">
    <text evidence="1">The sequence shown here is derived from an EMBL/GenBank/DDBJ whole genome shotgun (WGS) entry which is preliminary data.</text>
</comment>
<name>A0ABD0TU37_DENTH</name>
<dbReference type="EMBL" id="JANQDX010000020">
    <property type="protein sequence ID" value="KAL0903195.1"/>
    <property type="molecule type" value="Genomic_DNA"/>
</dbReference>
<dbReference type="Proteomes" id="UP001552299">
    <property type="component" value="Unassembled WGS sequence"/>
</dbReference>
<evidence type="ECO:0000313" key="1">
    <source>
        <dbReference type="EMBL" id="KAL0903195.1"/>
    </source>
</evidence>
<accession>A0ABD0TU37</accession>
<evidence type="ECO:0000313" key="2">
    <source>
        <dbReference type="Proteomes" id="UP001552299"/>
    </source>
</evidence>
<proteinExistence type="predicted"/>
<keyword evidence="2" id="KW-1185">Reference proteome</keyword>